<keyword evidence="8 13" id="KW-1133">Transmembrane helix</keyword>
<feature type="repeat" description="TPR" evidence="11">
    <location>
        <begin position="485"/>
        <end position="518"/>
    </location>
</feature>
<dbReference type="STRING" id="1121400.SAMN02746065_1058"/>
<evidence type="ECO:0000256" key="10">
    <source>
        <dbReference type="ARBA" id="ARBA00023136"/>
    </source>
</evidence>
<feature type="transmembrane region" description="Helical" evidence="13">
    <location>
        <begin position="437"/>
        <end position="456"/>
    </location>
</feature>
<evidence type="ECO:0000256" key="1">
    <source>
        <dbReference type="ARBA" id="ARBA00001947"/>
    </source>
</evidence>
<keyword evidence="4 13" id="KW-0812">Transmembrane</keyword>
<dbReference type="InterPro" id="IPR019734">
    <property type="entry name" value="TPR_rpt"/>
</dbReference>
<keyword evidence="9" id="KW-0482">Metalloprotease</keyword>
<feature type="transmembrane region" description="Helical" evidence="13">
    <location>
        <begin position="153"/>
        <end position="171"/>
    </location>
</feature>
<keyword evidence="10 13" id="KW-0472">Membrane</keyword>
<comment type="cofactor">
    <cofactor evidence="1">
        <name>Zn(2+)</name>
        <dbReference type="ChEBI" id="CHEBI:29105"/>
    </cofactor>
</comment>
<keyword evidence="16" id="KW-1185">Reference proteome</keyword>
<feature type="transmembrane region" description="Helical" evidence="13">
    <location>
        <begin position="342"/>
        <end position="361"/>
    </location>
</feature>
<dbReference type="Pfam" id="PF13414">
    <property type="entry name" value="TPR_11"/>
    <property type="match status" value="1"/>
</dbReference>
<dbReference type="PANTHER" id="PTHR43221:SF2">
    <property type="entry name" value="PROTEASE HTPX HOMOLOG"/>
    <property type="match status" value="1"/>
</dbReference>
<proteinExistence type="predicted"/>
<evidence type="ECO:0000313" key="16">
    <source>
        <dbReference type="Proteomes" id="UP000192418"/>
    </source>
</evidence>
<evidence type="ECO:0000259" key="14">
    <source>
        <dbReference type="Pfam" id="PF01435"/>
    </source>
</evidence>
<dbReference type="Pfam" id="PF01435">
    <property type="entry name" value="Peptidase_M48"/>
    <property type="match status" value="1"/>
</dbReference>
<organism evidence="15 16">
    <name type="scientific">Desulfocicer vacuolatum DSM 3385</name>
    <dbReference type="NCBI Taxonomy" id="1121400"/>
    <lineage>
        <taxon>Bacteria</taxon>
        <taxon>Pseudomonadati</taxon>
        <taxon>Thermodesulfobacteriota</taxon>
        <taxon>Desulfobacteria</taxon>
        <taxon>Desulfobacterales</taxon>
        <taxon>Desulfobacteraceae</taxon>
        <taxon>Desulfocicer</taxon>
    </lineage>
</organism>
<protein>
    <submittedName>
        <fullName evidence="15">Zn-dependent protease with chaperone function</fullName>
    </submittedName>
</protein>
<feature type="domain" description="Peptidase M48" evidence="14">
    <location>
        <begin position="222"/>
        <end position="407"/>
    </location>
</feature>
<evidence type="ECO:0000256" key="8">
    <source>
        <dbReference type="ARBA" id="ARBA00022989"/>
    </source>
</evidence>
<keyword evidence="7" id="KW-0862">Zinc</keyword>
<dbReference type="SMART" id="SM00028">
    <property type="entry name" value="TPR"/>
    <property type="match status" value="2"/>
</dbReference>
<reference evidence="15 16" key="1">
    <citation type="submission" date="2017-04" db="EMBL/GenBank/DDBJ databases">
        <authorList>
            <person name="Afonso C.L."/>
            <person name="Miller P.J."/>
            <person name="Scott M.A."/>
            <person name="Spackman E."/>
            <person name="Goraichik I."/>
            <person name="Dimitrov K.M."/>
            <person name="Suarez D.L."/>
            <person name="Swayne D.E."/>
        </authorList>
    </citation>
    <scope>NUCLEOTIDE SEQUENCE [LARGE SCALE GENOMIC DNA]</scope>
    <source>
        <strain evidence="15 16">DSM 3385</strain>
    </source>
</reference>
<dbReference type="Gene3D" id="3.30.2010.10">
    <property type="entry name" value="Metalloproteases ('zincins'), catalytic domain"/>
    <property type="match status" value="1"/>
</dbReference>
<dbReference type="EMBL" id="FWXY01000005">
    <property type="protein sequence ID" value="SMC58893.1"/>
    <property type="molecule type" value="Genomic_DNA"/>
</dbReference>
<keyword evidence="3 15" id="KW-0645">Protease</keyword>
<evidence type="ECO:0000313" key="15">
    <source>
        <dbReference type="EMBL" id="SMC58893.1"/>
    </source>
</evidence>
<evidence type="ECO:0000256" key="6">
    <source>
        <dbReference type="ARBA" id="ARBA00022801"/>
    </source>
</evidence>
<dbReference type="SUPFAM" id="SSF48452">
    <property type="entry name" value="TPR-like"/>
    <property type="match status" value="1"/>
</dbReference>
<dbReference type="PANTHER" id="PTHR43221">
    <property type="entry name" value="PROTEASE HTPX"/>
    <property type="match status" value="1"/>
</dbReference>
<feature type="transmembrane region" description="Helical" evidence="13">
    <location>
        <begin position="298"/>
        <end position="322"/>
    </location>
</feature>
<dbReference type="InterPro" id="IPR050083">
    <property type="entry name" value="HtpX_protease"/>
</dbReference>
<dbReference type="GO" id="GO:0006508">
    <property type="term" value="P:proteolysis"/>
    <property type="evidence" value="ECO:0007669"/>
    <property type="project" value="UniProtKB-KW"/>
</dbReference>
<keyword evidence="11" id="KW-0802">TPR repeat</keyword>
<feature type="transmembrane region" description="Helical" evidence="13">
    <location>
        <begin position="72"/>
        <end position="91"/>
    </location>
</feature>
<dbReference type="InterPro" id="IPR001915">
    <property type="entry name" value="Peptidase_M48"/>
</dbReference>
<evidence type="ECO:0000256" key="11">
    <source>
        <dbReference type="PROSITE-ProRule" id="PRU00339"/>
    </source>
</evidence>
<dbReference type="InterPro" id="IPR011990">
    <property type="entry name" value="TPR-like_helical_dom_sf"/>
</dbReference>
<gene>
    <name evidence="15" type="ORF">SAMN02746065_1058</name>
</gene>
<keyword evidence="2" id="KW-1003">Cell membrane</keyword>
<evidence type="ECO:0000256" key="7">
    <source>
        <dbReference type="ARBA" id="ARBA00022833"/>
    </source>
</evidence>
<feature type="coiled-coil region" evidence="12">
    <location>
        <begin position="570"/>
        <end position="604"/>
    </location>
</feature>
<keyword evidence="6" id="KW-0378">Hydrolase</keyword>
<dbReference type="GO" id="GO:0004222">
    <property type="term" value="F:metalloendopeptidase activity"/>
    <property type="evidence" value="ECO:0007669"/>
    <property type="project" value="InterPro"/>
</dbReference>
<dbReference type="AlphaFoldDB" id="A0A1W2AE65"/>
<accession>A0A1W2AE65</accession>
<keyword evidence="5" id="KW-0479">Metal-binding</keyword>
<dbReference type="Proteomes" id="UP000192418">
    <property type="component" value="Unassembled WGS sequence"/>
</dbReference>
<evidence type="ECO:0000256" key="4">
    <source>
        <dbReference type="ARBA" id="ARBA00022692"/>
    </source>
</evidence>
<evidence type="ECO:0000256" key="3">
    <source>
        <dbReference type="ARBA" id="ARBA00022670"/>
    </source>
</evidence>
<feature type="transmembrane region" description="Helical" evidence="13">
    <location>
        <begin position="191"/>
        <end position="208"/>
    </location>
</feature>
<sequence>MFANFIYLLVALVLYSTCDYPGADVAIPDYGMGIALGLVALFWWGCRFFFNRLEKKIKHGFVPELNISMDKLIARFSMGALCLFAVDLYLLHLNQLLADFKIFKIFPTLEALVFMGLFLLYLVIVWACAWPVQKKYFSGTLSQKEFIRSNISFSLPALLPWFLVSILADLLELLPFEQPGAFLATPLGEVVYVLTFMVAIAALGPFLIQKVWGCHSLNPGPIRQRIEQLCRRAGVKYRDILKWELFGGSMITAGVMGIWGRFRYILVTPSLMSLLGNGELDAVIVHEIGHVENRHIHFYLLFFVGYIACIYAFLDPLIMIIVSGPMLEVMAFAGISREAMMTLVLSCVLILLFVLYFRYGFGFYMRNFERQADLHVYQYLPNARSMITTFHKIAAHSHQPWDKPNWHHFSIKERVHFLARCEADHLLIKGHHKKVRAMMWGYIVFLAGVCILAYYLNFGPGKVGINQYVTEKIVLQNLEQRGNDLEAQLLAGDYYYETGAFDKAIVFYQTAIENDPDNAHALNNLAWLYATCKDFSHRNPPRALTLAKQAVSVDRSPHVLDTFAEALFINGHLEQALKVAKQALETAEDRRDYYQEQVARFKKSLSI</sequence>
<keyword evidence="12" id="KW-0175">Coiled coil</keyword>
<evidence type="ECO:0000256" key="12">
    <source>
        <dbReference type="SAM" id="Coils"/>
    </source>
</evidence>
<evidence type="ECO:0000256" key="9">
    <source>
        <dbReference type="ARBA" id="ARBA00023049"/>
    </source>
</evidence>
<dbReference type="OrthoDB" id="255388at2"/>
<name>A0A1W2AE65_9BACT</name>
<evidence type="ECO:0000256" key="13">
    <source>
        <dbReference type="SAM" id="Phobius"/>
    </source>
</evidence>
<dbReference type="GO" id="GO:0046872">
    <property type="term" value="F:metal ion binding"/>
    <property type="evidence" value="ECO:0007669"/>
    <property type="project" value="UniProtKB-KW"/>
</dbReference>
<dbReference type="PROSITE" id="PS50005">
    <property type="entry name" value="TPR"/>
    <property type="match status" value="1"/>
</dbReference>
<evidence type="ECO:0000256" key="2">
    <source>
        <dbReference type="ARBA" id="ARBA00022475"/>
    </source>
</evidence>
<dbReference type="RefSeq" id="WP_139795728.1">
    <property type="nucleotide sequence ID" value="NZ_FWXY01000005.1"/>
</dbReference>
<dbReference type="Gene3D" id="1.25.40.10">
    <property type="entry name" value="Tetratricopeptide repeat domain"/>
    <property type="match status" value="1"/>
</dbReference>
<feature type="transmembrane region" description="Helical" evidence="13">
    <location>
        <begin position="34"/>
        <end position="51"/>
    </location>
</feature>
<feature type="transmembrane region" description="Helical" evidence="13">
    <location>
        <begin position="111"/>
        <end position="132"/>
    </location>
</feature>
<dbReference type="CDD" id="cd07345">
    <property type="entry name" value="M48A_Ste24p-like"/>
    <property type="match status" value="1"/>
</dbReference>
<evidence type="ECO:0000256" key="5">
    <source>
        <dbReference type="ARBA" id="ARBA00022723"/>
    </source>
</evidence>